<sequence length="324" mass="36066">MHDSAQWAPMTSLSSAIHRLRSGLVIPPVELVFTSHPSWPCPKDRSLPTRLLEISVLDSSFNPPTAAHLGLLNARRPRYNSIDTSGRDYDAKLLLLSVRNADKQLKSTDATYTQRLEMMMKLAEEVTAQGKDEKEHSEHENVAVAIIDEPTFVGKSSLLQRFLRERTSSQTEFRLTFLLGFDTLERFFAPRYYTNGPPSDDKEALSKMYSALEGFFAPNRDGSRIVCARRSPSSYPQSIPPPNAEGSSSPDPAIPQSLASVVHDFLTSRSLPTELVKMIDIGEDVWAVSSSDVRNAILKGDSKWKTMVPSTVKSFVEAENLYSS</sequence>
<dbReference type="Gene3D" id="3.40.50.620">
    <property type="entry name" value="HUPs"/>
    <property type="match status" value="1"/>
</dbReference>
<organism evidence="2 3">
    <name type="scientific">Marasmius crinis-equi</name>
    <dbReference type="NCBI Taxonomy" id="585013"/>
    <lineage>
        <taxon>Eukaryota</taxon>
        <taxon>Fungi</taxon>
        <taxon>Dikarya</taxon>
        <taxon>Basidiomycota</taxon>
        <taxon>Agaricomycotina</taxon>
        <taxon>Agaricomycetes</taxon>
        <taxon>Agaricomycetidae</taxon>
        <taxon>Agaricales</taxon>
        <taxon>Marasmiineae</taxon>
        <taxon>Marasmiaceae</taxon>
        <taxon>Marasmius</taxon>
    </lineage>
</organism>
<dbReference type="EMBL" id="JBAHYK010000054">
    <property type="protein sequence ID" value="KAL0579593.1"/>
    <property type="molecule type" value="Genomic_DNA"/>
</dbReference>
<evidence type="ECO:0008006" key="4">
    <source>
        <dbReference type="Google" id="ProtNLM"/>
    </source>
</evidence>
<dbReference type="InterPro" id="IPR014729">
    <property type="entry name" value="Rossmann-like_a/b/a_fold"/>
</dbReference>
<dbReference type="Proteomes" id="UP001465976">
    <property type="component" value="Unassembled WGS sequence"/>
</dbReference>
<evidence type="ECO:0000256" key="1">
    <source>
        <dbReference type="SAM" id="MobiDB-lite"/>
    </source>
</evidence>
<evidence type="ECO:0000313" key="2">
    <source>
        <dbReference type="EMBL" id="KAL0579593.1"/>
    </source>
</evidence>
<proteinExistence type="predicted"/>
<keyword evidence="3" id="KW-1185">Reference proteome</keyword>
<dbReference type="PANTHER" id="PTHR31285:SF0">
    <property type="entry name" value="NICOTINAMIDE MONONUCLEOTIDE ADENYLYLTRANSFERASE"/>
    <property type="match status" value="1"/>
</dbReference>
<name>A0ABR3FVV9_9AGAR</name>
<comment type="caution">
    <text evidence="2">The sequence shown here is derived from an EMBL/GenBank/DDBJ whole genome shotgun (WGS) entry which is preliminary data.</text>
</comment>
<accession>A0ABR3FVV9</accession>
<dbReference type="PANTHER" id="PTHR31285">
    <property type="entry name" value="NICOTINAMIDE MONONUCLEOTIDE ADENYLYLTRANSFERASE"/>
    <property type="match status" value="1"/>
</dbReference>
<gene>
    <name evidence="2" type="ORF">V5O48_002431</name>
</gene>
<feature type="region of interest" description="Disordered" evidence="1">
    <location>
        <begin position="230"/>
        <end position="253"/>
    </location>
</feature>
<dbReference type="SUPFAM" id="SSF52374">
    <property type="entry name" value="Nucleotidylyl transferase"/>
    <property type="match status" value="1"/>
</dbReference>
<evidence type="ECO:0000313" key="3">
    <source>
        <dbReference type="Proteomes" id="UP001465976"/>
    </source>
</evidence>
<reference evidence="2 3" key="1">
    <citation type="submission" date="2024-02" db="EMBL/GenBank/DDBJ databases">
        <title>A draft genome for the cacao thread blight pathogen Marasmius crinis-equi.</title>
        <authorList>
            <person name="Cohen S.P."/>
            <person name="Baruah I.K."/>
            <person name="Amoako-Attah I."/>
            <person name="Bukari Y."/>
            <person name="Meinhardt L.W."/>
            <person name="Bailey B.A."/>
        </authorList>
    </citation>
    <scope>NUCLEOTIDE SEQUENCE [LARGE SCALE GENOMIC DNA]</scope>
    <source>
        <strain evidence="2 3">GH-76</strain>
    </source>
</reference>
<protein>
    <recommendedName>
        <fullName evidence="4">Nicotinamide-nucleotide adenylyltransferase</fullName>
    </recommendedName>
</protein>